<sequence>MKTSPFRTLLWLGSALAATASVSLFAQEQDASAKPPRLVVGIVVDQMRYDYLTRFQGALGEGGFKRLMREGTQFRSMHYNYAPTGTGPGHAAIWSGAYPATSGISNNDFYDHQLGHEVYCVEDASVTPVGTDAEEGRRSPHRLLVTTVGDELKLATNNRAKVLAISLKDRASVLPGGHFADAAFWFDATTGRFVSSSHYLEELPYWVSDYNGSGRADALMHKPWVLRDEAATYTESLPDDNPFEEPFKGTAAPVFPHDLSAVTPDPREPFKPLATSPWGNVMVRELAQAALEHTDIGRDDTPDVLAVSFSATDYIGHRFSPTSLEVEDTYRRLDDDLAALLETIDATVGLEHTVVFLTSDHGVSFNSSFLRSRGMASARTLDKGAFLSGINAALAEHYSAVDTSTWVAELYKGQIVLDRRAIRVAGYDLEEVSEVLRDRLLEMDGVVDAMTAAELREGALQSGYRALLRRGAHRTRSGDVFAVFAPGSVFGYAHGGAGHSEPFSYDTHAPFLIAGPGIAAGAEVYERVAITQIAPTISALLKINEPAGAFEGPLPLFEP</sequence>
<dbReference type="InterPro" id="IPR017850">
    <property type="entry name" value="Alkaline_phosphatase_core_sf"/>
</dbReference>
<keyword evidence="3 4" id="KW-0732">Signal</keyword>
<dbReference type="PANTHER" id="PTHR10151:SF120">
    <property type="entry name" value="BIS(5'-ADENOSYL)-TRIPHOSPHATASE"/>
    <property type="match status" value="1"/>
</dbReference>
<dbReference type="Proteomes" id="UP000738431">
    <property type="component" value="Chromosome"/>
</dbReference>
<keyword evidence="1" id="KW-0597">Phosphoprotein</keyword>
<dbReference type="InterPro" id="IPR026263">
    <property type="entry name" value="Alkaline_phosphatase_prok"/>
</dbReference>
<dbReference type="EMBL" id="CP139781">
    <property type="protein sequence ID" value="WRQ86241.1"/>
    <property type="molecule type" value="Genomic_DNA"/>
</dbReference>
<proteinExistence type="predicted"/>
<organism evidence="5 6">
    <name type="scientific">Actomonas aquatica</name>
    <dbReference type="NCBI Taxonomy" id="2866162"/>
    <lineage>
        <taxon>Bacteria</taxon>
        <taxon>Pseudomonadati</taxon>
        <taxon>Verrucomicrobiota</taxon>
        <taxon>Opitutia</taxon>
        <taxon>Opitutales</taxon>
        <taxon>Opitutaceae</taxon>
        <taxon>Actomonas</taxon>
    </lineage>
</organism>
<name>A0ABZ1C409_9BACT</name>
<protein>
    <submittedName>
        <fullName evidence="5">Alkaline phosphatase family protein</fullName>
    </submittedName>
</protein>
<reference evidence="5 6" key="2">
    <citation type="submission" date="2023-12" db="EMBL/GenBank/DDBJ databases">
        <title>Description of an unclassified Opitutus bacterium of Verrucomicrobiota.</title>
        <authorList>
            <person name="Zhang D.-F."/>
        </authorList>
    </citation>
    <scope>NUCLEOTIDE SEQUENCE [LARGE SCALE GENOMIC DNA]</scope>
    <source>
        <strain evidence="5 6">WL0086</strain>
    </source>
</reference>
<keyword evidence="2" id="KW-0479">Metal-binding</keyword>
<gene>
    <name evidence="5" type="ORF">K1X11_015605</name>
</gene>
<dbReference type="Gene3D" id="3.30.1360.150">
    <property type="match status" value="1"/>
</dbReference>
<reference evidence="5 6" key="1">
    <citation type="submission" date="2021-08" db="EMBL/GenBank/DDBJ databases">
        <authorList>
            <person name="Zhang D."/>
            <person name="Zhang A."/>
            <person name="Wang L."/>
        </authorList>
    </citation>
    <scope>NUCLEOTIDE SEQUENCE [LARGE SCALE GENOMIC DNA]</scope>
    <source>
        <strain evidence="5 6">WL0086</strain>
    </source>
</reference>
<keyword evidence="6" id="KW-1185">Reference proteome</keyword>
<dbReference type="Gene3D" id="3.40.720.10">
    <property type="entry name" value="Alkaline Phosphatase, subunit A"/>
    <property type="match status" value="1"/>
</dbReference>
<feature type="signal peptide" evidence="4">
    <location>
        <begin position="1"/>
        <end position="26"/>
    </location>
</feature>
<dbReference type="PIRSF" id="PIRSF031924">
    <property type="entry name" value="Pi-irrepressible_AP"/>
    <property type="match status" value="1"/>
</dbReference>
<dbReference type="PANTHER" id="PTHR10151">
    <property type="entry name" value="ECTONUCLEOTIDE PYROPHOSPHATASE/PHOSPHODIESTERASE"/>
    <property type="match status" value="1"/>
</dbReference>
<dbReference type="RefSeq" id="WP_221031169.1">
    <property type="nucleotide sequence ID" value="NZ_CP139781.1"/>
</dbReference>
<evidence type="ECO:0000256" key="2">
    <source>
        <dbReference type="ARBA" id="ARBA00022723"/>
    </source>
</evidence>
<dbReference type="Pfam" id="PF01663">
    <property type="entry name" value="Phosphodiest"/>
    <property type="match status" value="1"/>
</dbReference>
<evidence type="ECO:0000313" key="6">
    <source>
        <dbReference type="Proteomes" id="UP000738431"/>
    </source>
</evidence>
<accession>A0ABZ1C409</accession>
<dbReference type="SUPFAM" id="SSF53649">
    <property type="entry name" value="Alkaline phosphatase-like"/>
    <property type="match status" value="1"/>
</dbReference>
<evidence type="ECO:0000313" key="5">
    <source>
        <dbReference type="EMBL" id="WRQ86241.1"/>
    </source>
</evidence>
<evidence type="ECO:0000256" key="3">
    <source>
        <dbReference type="ARBA" id="ARBA00022729"/>
    </source>
</evidence>
<feature type="chain" id="PRO_5047235628" evidence="4">
    <location>
        <begin position="27"/>
        <end position="559"/>
    </location>
</feature>
<dbReference type="InterPro" id="IPR002591">
    <property type="entry name" value="Phosphodiest/P_Trfase"/>
</dbReference>
<dbReference type="CDD" id="cd16016">
    <property type="entry name" value="AP-SPAP"/>
    <property type="match status" value="1"/>
</dbReference>
<evidence type="ECO:0000256" key="1">
    <source>
        <dbReference type="ARBA" id="ARBA00022553"/>
    </source>
</evidence>
<evidence type="ECO:0000256" key="4">
    <source>
        <dbReference type="SAM" id="SignalP"/>
    </source>
</evidence>